<name>A0A0H3FBK9_RAHSY</name>
<feature type="chain" id="PRO_5002608978" evidence="1">
    <location>
        <begin position="29"/>
        <end position="329"/>
    </location>
</feature>
<evidence type="ECO:0000313" key="4">
    <source>
        <dbReference type="Proteomes" id="UP000007257"/>
    </source>
</evidence>
<dbReference type="EMBL" id="CP002505">
    <property type="protein sequence ID" value="ADW73510.1"/>
    <property type="molecule type" value="Genomic_DNA"/>
</dbReference>
<evidence type="ECO:0000313" key="3">
    <source>
        <dbReference type="EMBL" id="ADW73510.1"/>
    </source>
</evidence>
<dbReference type="GO" id="GO:0009228">
    <property type="term" value="P:thiamine biosynthetic process"/>
    <property type="evidence" value="ECO:0007669"/>
    <property type="project" value="InterPro"/>
</dbReference>
<dbReference type="Pfam" id="PF09084">
    <property type="entry name" value="NMT1"/>
    <property type="match status" value="1"/>
</dbReference>
<protein>
    <submittedName>
        <fullName evidence="3">Nitrate/sulfonate/bicarbonate ABC transporter periplasmic ligand-binding protein</fullName>
    </submittedName>
</protein>
<reference evidence="3 4" key="2">
    <citation type="journal article" date="2012" name="J. Bacteriol.">
        <title>Complete Genome Sequence of Rahnella sp. Strain Y9602, a Gammaproteobacterium Isolate from Metal- and Radionuclide-Contaminated Soil.</title>
        <authorList>
            <person name="Martinez R.J."/>
            <person name="Bruce D."/>
            <person name="Detter C."/>
            <person name="Goodwin L.A."/>
            <person name="Han J."/>
            <person name="Han C.S."/>
            <person name="Held B."/>
            <person name="Land M.L."/>
            <person name="Mikhailova N."/>
            <person name="Nolan M."/>
            <person name="Pennacchio L."/>
            <person name="Pitluck S."/>
            <person name="Tapia R."/>
            <person name="Woyke T."/>
            <person name="Sobecky P.A."/>
        </authorList>
    </citation>
    <scope>NUCLEOTIDE SEQUENCE [LARGE SCALE GENOMIC DNA]</scope>
    <source>
        <strain evidence="3 4">Y9602</strain>
    </source>
</reference>
<dbReference type="RefSeq" id="WP_013575212.1">
    <property type="nucleotide sequence ID" value="NC_015061.1"/>
</dbReference>
<organism evidence="3 4">
    <name type="scientific">Rahnella sp. (strain Y9602)</name>
    <dbReference type="NCBI Taxonomy" id="2703885"/>
    <lineage>
        <taxon>Bacteria</taxon>
        <taxon>Pseudomonadati</taxon>
        <taxon>Pseudomonadota</taxon>
        <taxon>Gammaproteobacteria</taxon>
        <taxon>Enterobacterales</taxon>
        <taxon>Yersiniaceae</taxon>
        <taxon>Rahnella</taxon>
    </lineage>
</organism>
<dbReference type="SUPFAM" id="SSF53850">
    <property type="entry name" value="Periplasmic binding protein-like II"/>
    <property type="match status" value="1"/>
</dbReference>
<accession>A0A0H3FBK9</accession>
<dbReference type="InterPro" id="IPR015168">
    <property type="entry name" value="SsuA/THI5"/>
</dbReference>
<dbReference type="PANTHER" id="PTHR31528">
    <property type="entry name" value="4-AMINO-5-HYDROXYMETHYL-2-METHYLPYRIMIDINE PHOSPHATE SYNTHASE THI11-RELATED"/>
    <property type="match status" value="1"/>
</dbReference>
<dbReference type="InterPro" id="IPR027939">
    <property type="entry name" value="NMT1/THI5"/>
</dbReference>
<gene>
    <name evidence="3" type="ordered locus">Rahaq_1892</name>
</gene>
<dbReference type="eggNOG" id="COG0715">
    <property type="taxonomic scope" value="Bacteria"/>
</dbReference>
<feature type="signal peptide" evidence="1">
    <location>
        <begin position="1"/>
        <end position="28"/>
    </location>
</feature>
<dbReference type="OrthoDB" id="9180959at2"/>
<keyword evidence="1" id="KW-0732">Signal</keyword>
<dbReference type="Proteomes" id="UP000007257">
    <property type="component" value="Chromosome"/>
</dbReference>
<sequence precursor="true">MKSISRIPLSCCVLSTLIAGAFSLSAQADEKIALLTSWYAQAEQGGYYQALATGIYKRYGLDVSIQSGGPQINGMQLLLSKRADVIIGYDLQLLESVQRGFQAKAIAAPFQFDPQGLLTHASVTSLDGLKDKTILVSSSGQSTWWPWLKARYQLSDSQVRPYTFNIQPFVADGNVAQQAYVSSEVFQAQKAGVKSNFFLFSEHGYPPYGGILITRPELISSRKDAMAKFVKASMEGWVSYLQNPAPGNALIKKDNPKMTDDLLAWGVEQIKAHHLIDGGDAATQGWGTMTEARWQKTRDFMVNAKLLNADTDWKQAYTTEFVEHMQVKP</sequence>
<evidence type="ECO:0000256" key="1">
    <source>
        <dbReference type="SAM" id="SignalP"/>
    </source>
</evidence>
<proteinExistence type="predicted"/>
<reference evidence="4" key="1">
    <citation type="submission" date="2011-01" db="EMBL/GenBank/DDBJ databases">
        <title>Complete sequence of chromosome of Rahnella sp. Y9602.</title>
        <authorList>
            <consortium name="US DOE Joint Genome Institute"/>
            <person name="Lucas S."/>
            <person name="Copeland A."/>
            <person name="Lapidus A."/>
            <person name="Cheng J.-F."/>
            <person name="Goodwin L."/>
            <person name="Pitluck S."/>
            <person name="Lu M."/>
            <person name="Detter J.C."/>
            <person name="Han C."/>
            <person name="Tapia R."/>
            <person name="Land M."/>
            <person name="Hauser L."/>
            <person name="Kyrpides N."/>
            <person name="Ivanova N."/>
            <person name="Ovchinnikova G."/>
            <person name="Pagani I."/>
            <person name="Sobecky P.A."/>
            <person name="Martinez R.J."/>
            <person name="Woyke T."/>
        </authorList>
    </citation>
    <scope>NUCLEOTIDE SEQUENCE [LARGE SCALE GENOMIC DNA]</scope>
    <source>
        <strain evidence="4">Y9602</strain>
    </source>
</reference>
<evidence type="ECO:0000259" key="2">
    <source>
        <dbReference type="Pfam" id="PF09084"/>
    </source>
</evidence>
<dbReference type="PANTHER" id="PTHR31528:SF3">
    <property type="entry name" value="THIAMINE BIOSYNTHESIS PROTEIN HI_0357-RELATED"/>
    <property type="match status" value="1"/>
</dbReference>
<dbReference type="Gene3D" id="3.40.190.10">
    <property type="entry name" value="Periplasmic binding protein-like II"/>
    <property type="match status" value="2"/>
</dbReference>
<dbReference type="HOGENOM" id="CLU_028871_1_4_6"/>
<dbReference type="KEGG" id="rah:Rahaq_1892"/>
<dbReference type="AlphaFoldDB" id="A0A0H3FBK9"/>
<feature type="domain" description="SsuA/THI5-like" evidence="2">
    <location>
        <begin position="44"/>
        <end position="245"/>
    </location>
</feature>